<accession>A0ABU6VIU6</accession>
<sequence>MIITDPGLDGLSPKGNEPPQGGGVNPYPKILGIHNSGGPKSCNRTRMLDCSGAYAQRLLVRTHWLRNQLFGVPPKAMLRTHWLSIRCICTGSRISLLGFACDLLIPFAIFSHYRSELRMLRFETLESTYQGIVRNGKWFKTGYKLAKIAYNYIYSPKERLNANKPILLVFKW</sequence>
<comment type="caution">
    <text evidence="2">The sequence shown here is derived from an EMBL/GenBank/DDBJ whole genome shotgun (WGS) entry which is preliminary data.</text>
</comment>
<organism evidence="2 3">
    <name type="scientific">Stylosanthes scabra</name>
    <dbReference type="NCBI Taxonomy" id="79078"/>
    <lineage>
        <taxon>Eukaryota</taxon>
        <taxon>Viridiplantae</taxon>
        <taxon>Streptophyta</taxon>
        <taxon>Embryophyta</taxon>
        <taxon>Tracheophyta</taxon>
        <taxon>Spermatophyta</taxon>
        <taxon>Magnoliopsida</taxon>
        <taxon>eudicotyledons</taxon>
        <taxon>Gunneridae</taxon>
        <taxon>Pentapetalae</taxon>
        <taxon>rosids</taxon>
        <taxon>fabids</taxon>
        <taxon>Fabales</taxon>
        <taxon>Fabaceae</taxon>
        <taxon>Papilionoideae</taxon>
        <taxon>50 kb inversion clade</taxon>
        <taxon>dalbergioids sensu lato</taxon>
        <taxon>Dalbergieae</taxon>
        <taxon>Pterocarpus clade</taxon>
        <taxon>Stylosanthes</taxon>
    </lineage>
</organism>
<name>A0ABU6VIU6_9FABA</name>
<evidence type="ECO:0000313" key="2">
    <source>
        <dbReference type="EMBL" id="MED6173297.1"/>
    </source>
</evidence>
<dbReference type="EMBL" id="JASCZI010151517">
    <property type="protein sequence ID" value="MED6173297.1"/>
    <property type="molecule type" value="Genomic_DNA"/>
</dbReference>
<dbReference type="Proteomes" id="UP001341840">
    <property type="component" value="Unassembled WGS sequence"/>
</dbReference>
<feature type="region of interest" description="Disordered" evidence="1">
    <location>
        <begin position="1"/>
        <end position="23"/>
    </location>
</feature>
<protein>
    <submittedName>
        <fullName evidence="2">Uncharacterized protein</fullName>
    </submittedName>
</protein>
<gene>
    <name evidence="2" type="ORF">PIB30_058037</name>
</gene>
<evidence type="ECO:0000313" key="3">
    <source>
        <dbReference type="Proteomes" id="UP001341840"/>
    </source>
</evidence>
<evidence type="ECO:0000256" key="1">
    <source>
        <dbReference type="SAM" id="MobiDB-lite"/>
    </source>
</evidence>
<proteinExistence type="predicted"/>
<keyword evidence="3" id="KW-1185">Reference proteome</keyword>
<reference evidence="2 3" key="1">
    <citation type="journal article" date="2023" name="Plants (Basel)">
        <title>Bridging the Gap: Combining Genomics and Transcriptomics Approaches to Understand Stylosanthes scabra, an Orphan Legume from the Brazilian Caatinga.</title>
        <authorList>
            <person name="Ferreira-Neto J.R.C."/>
            <person name="da Silva M.D."/>
            <person name="Binneck E."/>
            <person name="de Melo N.F."/>
            <person name="da Silva R.H."/>
            <person name="de Melo A.L.T.M."/>
            <person name="Pandolfi V."/>
            <person name="Bustamante F.O."/>
            <person name="Brasileiro-Vidal A.C."/>
            <person name="Benko-Iseppon A.M."/>
        </authorList>
    </citation>
    <scope>NUCLEOTIDE SEQUENCE [LARGE SCALE GENOMIC DNA]</scope>
    <source>
        <tissue evidence="2">Leaves</tissue>
    </source>
</reference>